<evidence type="ECO:0000256" key="1">
    <source>
        <dbReference type="SAM" id="MobiDB-lite"/>
    </source>
</evidence>
<evidence type="ECO:0000259" key="2">
    <source>
        <dbReference type="Pfam" id="PF21647"/>
    </source>
</evidence>
<proteinExistence type="predicted"/>
<feature type="region of interest" description="Disordered" evidence="1">
    <location>
        <begin position="1"/>
        <end position="22"/>
    </location>
</feature>
<protein>
    <recommendedName>
        <fullName evidence="2">DUF6857 domain-containing protein</fullName>
    </recommendedName>
</protein>
<feature type="compositionally biased region" description="Low complexity" evidence="1">
    <location>
        <begin position="11"/>
        <end position="22"/>
    </location>
</feature>
<dbReference type="SMR" id="A0A1D6MGV9"/>
<gene>
    <name evidence="3" type="ORF">ZEAMMB73_Zm00001d039418</name>
</gene>
<sequence length="79" mass="9003">MLRRLSDATMEQSNNSDSSIDESIPLDVLSDKLTKISKEAFERRDFIATVVASALQEALISVSVIRNIYKLMLRLLIRY</sequence>
<evidence type="ECO:0000313" key="3">
    <source>
        <dbReference type="EMBL" id="ONM28704.1"/>
    </source>
</evidence>
<accession>A0A1D6MGV9</accession>
<organism evidence="3">
    <name type="scientific">Zea mays</name>
    <name type="common">Maize</name>
    <dbReference type="NCBI Taxonomy" id="4577"/>
    <lineage>
        <taxon>Eukaryota</taxon>
        <taxon>Viridiplantae</taxon>
        <taxon>Streptophyta</taxon>
        <taxon>Embryophyta</taxon>
        <taxon>Tracheophyta</taxon>
        <taxon>Spermatophyta</taxon>
        <taxon>Magnoliopsida</taxon>
        <taxon>Liliopsida</taxon>
        <taxon>Poales</taxon>
        <taxon>Poaceae</taxon>
        <taxon>PACMAD clade</taxon>
        <taxon>Panicoideae</taxon>
        <taxon>Andropogonodae</taxon>
        <taxon>Andropogoneae</taxon>
        <taxon>Tripsacinae</taxon>
        <taxon>Zea</taxon>
    </lineage>
</organism>
<dbReference type="InterPro" id="IPR049172">
    <property type="entry name" value="DUF6857_pln"/>
</dbReference>
<dbReference type="AlphaFoldDB" id="A0A1D6MGV9"/>
<dbReference type="InParanoid" id="A0A1D6MGV9"/>
<name>A0A1D6MGV9_MAIZE</name>
<dbReference type="Pfam" id="PF21647">
    <property type="entry name" value="DUF6857"/>
    <property type="match status" value="1"/>
</dbReference>
<dbReference type="EMBL" id="CM007649">
    <property type="protein sequence ID" value="ONM28704.1"/>
    <property type="molecule type" value="Genomic_DNA"/>
</dbReference>
<reference evidence="3" key="1">
    <citation type="submission" date="2015-12" db="EMBL/GenBank/DDBJ databases">
        <title>Update maize B73 reference genome by single molecule sequencing technologies.</title>
        <authorList>
            <consortium name="Maize Genome Sequencing Project"/>
            <person name="Ware D."/>
        </authorList>
    </citation>
    <scope>NUCLEOTIDE SEQUENCE [LARGE SCALE GENOMIC DNA]</scope>
    <source>
        <tissue evidence="3">Seedling</tissue>
    </source>
</reference>
<feature type="domain" description="DUF6857" evidence="2">
    <location>
        <begin position="15"/>
        <end position="68"/>
    </location>
</feature>